<protein>
    <submittedName>
        <fullName evidence="1">Uncharacterized protein</fullName>
    </submittedName>
</protein>
<sequence>MIVKRYEGEEVELDIIPFGTCFNWNGNTYIQCEQYKFKITNFIFAVRLTDGKTIAFEKGTKVIPVKDAEVILK</sequence>
<reference evidence="2" key="1">
    <citation type="submission" date="2019-06" db="EMBL/GenBank/DDBJ databases">
        <title>Complete genome of Proteus mirabilis phage Myduc.</title>
        <authorList>
            <person name="Tran J.S."/>
            <person name="Lessor L."/>
            <person name="O'Leary C."/>
            <person name="Bonasera R.M."/>
            <person name="Liu M."/>
        </authorList>
    </citation>
    <scope>NUCLEOTIDE SEQUENCE [LARGE SCALE GENOMIC DNA]</scope>
</reference>
<proteinExistence type="predicted"/>
<name>A0A5J6T912_9CAUD</name>
<evidence type="ECO:0000313" key="1">
    <source>
        <dbReference type="EMBL" id="QFG06645.1"/>
    </source>
</evidence>
<organism evidence="1 2">
    <name type="scientific">Proteus phage Myduc</name>
    <dbReference type="NCBI Taxonomy" id="2650874"/>
    <lineage>
        <taxon>Viruses</taxon>
        <taxon>Duplodnaviria</taxon>
        <taxon>Heunggongvirae</taxon>
        <taxon>Uroviricota</taxon>
        <taxon>Caudoviricetes</taxon>
        <taxon>Chaseviridae</taxon>
        <taxon>Cleopatravirinae</taxon>
        <taxon>Myducvirus</taxon>
        <taxon>Myducvirus myduc</taxon>
    </lineage>
</organism>
<evidence type="ECO:0000313" key="2">
    <source>
        <dbReference type="Proteomes" id="UP000327513"/>
    </source>
</evidence>
<dbReference type="EMBL" id="MN098326">
    <property type="protein sequence ID" value="QFG06645.1"/>
    <property type="molecule type" value="Genomic_DNA"/>
</dbReference>
<keyword evidence="2" id="KW-1185">Reference proteome</keyword>
<accession>A0A5J6T912</accession>
<dbReference type="Proteomes" id="UP000327513">
    <property type="component" value="Segment"/>
</dbReference>
<gene>
    <name evidence="1" type="ORF">CPT_Myduc_022</name>
</gene>